<reference evidence="9" key="1">
    <citation type="submission" date="2020-11" db="EMBL/GenBank/DDBJ databases">
        <authorList>
            <person name="Tran Van P."/>
        </authorList>
    </citation>
    <scope>NUCLEOTIDE SEQUENCE</scope>
</reference>
<feature type="transmembrane region" description="Helical" evidence="7">
    <location>
        <begin position="379"/>
        <end position="398"/>
    </location>
</feature>
<comment type="subcellular location">
    <subcellularLocation>
        <location evidence="1">Membrane</location>
        <topology evidence="1">Multi-pass membrane protein</topology>
    </subcellularLocation>
</comment>
<keyword evidence="3 7" id="KW-0812">Transmembrane</keyword>
<sequence length="573" mass="63024">MTVRQFSCPEKENDFDCKNISSCRVMSSKGEDYPFIFTTNLPRYVMKPRHCLYPMTHFIHEGSEYFSLRCKNVPSNCIAWCTAYERRTLFLSRGMPLGKAFTSPLAAAAAQRGSDGPRRETTSISNKTAVASLPKSMNLHTSDTDVPIFGPGDDEEKAAEGEEEGNPGAEEVLGEEEEEEEVYVPGTQSPEIVENGMAEEPSCEDVKGNPLWTFWLYLFIRTFAELFPAAVVALLDAAVLRLSSVPDLNSSSISSSTAISNSRAHFGSQHVWGLVAMSLFSPLCGYLMDIHSGAFNFVDFAACFYALAALMIITAVLAAVLPFGAEPFCRSWWKDMGRVLGNIELVAMFCVCLALGVYWGGLETFLYWYLEDLGAPRVLLGATIAAGAVPAIPVFCAIQPIIRVCGHANLLIIALTVYSARLAGYSAITNPWVSLPWEALEVFTLHLAWAAALMYAYEKSPRSLTATTQALVTIIHFGVGRGLGSLLGGYGISVFGARNTLRMASVSAAVLAVVYLAFYHLFLRVHRCRREKDFDRRMRMEREEMMKPMAQGGSYPPVILTTPGPKTWRNGVT</sequence>
<feature type="region of interest" description="Disordered" evidence="6">
    <location>
        <begin position="134"/>
        <end position="186"/>
    </location>
</feature>
<feature type="transmembrane region" description="Helical" evidence="7">
    <location>
        <begin position="339"/>
        <end position="359"/>
    </location>
</feature>
<dbReference type="Gene3D" id="1.20.1250.20">
    <property type="entry name" value="MFS general substrate transporter like domains"/>
    <property type="match status" value="1"/>
</dbReference>
<evidence type="ECO:0000256" key="5">
    <source>
        <dbReference type="ARBA" id="ARBA00023136"/>
    </source>
</evidence>
<dbReference type="GO" id="GO:0016020">
    <property type="term" value="C:membrane"/>
    <property type="evidence" value="ECO:0007669"/>
    <property type="project" value="UniProtKB-SubCell"/>
</dbReference>
<organism evidence="9">
    <name type="scientific">Notodromas monacha</name>
    <dbReference type="NCBI Taxonomy" id="399045"/>
    <lineage>
        <taxon>Eukaryota</taxon>
        <taxon>Metazoa</taxon>
        <taxon>Ecdysozoa</taxon>
        <taxon>Arthropoda</taxon>
        <taxon>Crustacea</taxon>
        <taxon>Oligostraca</taxon>
        <taxon>Ostracoda</taxon>
        <taxon>Podocopa</taxon>
        <taxon>Podocopida</taxon>
        <taxon>Cypridocopina</taxon>
        <taxon>Cypridoidea</taxon>
        <taxon>Cyprididae</taxon>
        <taxon>Notodromas</taxon>
    </lineage>
</organism>
<evidence type="ECO:0000256" key="4">
    <source>
        <dbReference type="ARBA" id="ARBA00022989"/>
    </source>
</evidence>
<accession>A0A7R9GFJ2</accession>
<feature type="transmembrane region" description="Helical" evidence="7">
    <location>
        <begin position="470"/>
        <end position="492"/>
    </location>
</feature>
<proteinExistence type="inferred from homology"/>
<feature type="transmembrane region" description="Helical" evidence="7">
    <location>
        <begin position="271"/>
        <end position="288"/>
    </location>
</feature>
<dbReference type="EMBL" id="OA884299">
    <property type="protein sequence ID" value="CAD7280591.1"/>
    <property type="molecule type" value="Genomic_DNA"/>
</dbReference>
<dbReference type="InterPro" id="IPR051717">
    <property type="entry name" value="MFS_MFSD6"/>
</dbReference>
<keyword evidence="10" id="KW-1185">Reference proteome</keyword>
<dbReference type="PANTHER" id="PTHR16172">
    <property type="entry name" value="MAJOR FACILITATOR SUPERFAMILY DOMAIN-CONTAINING PROTEIN 6-LIKE"/>
    <property type="match status" value="1"/>
</dbReference>
<dbReference type="SUPFAM" id="SSF103473">
    <property type="entry name" value="MFS general substrate transporter"/>
    <property type="match status" value="1"/>
</dbReference>
<evidence type="ECO:0000313" key="9">
    <source>
        <dbReference type="EMBL" id="CAD7280591.1"/>
    </source>
</evidence>
<feature type="domain" description="Major facilitator superfamily associated" evidence="8">
    <location>
        <begin position="213"/>
        <end position="501"/>
    </location>
</feature>
<evidence type="ECO:0000313" key="10">
    <source>
        <dbReference type="Proteomes" id="UP000678499"/>
    </source>
</evidence>
<dbReference type="OrthoDB" id="515887at2759"/>
<dbReference type="EMBL" id="CAJPEX010002262">
    <property type="protein sequence ID" value="CAG0920743.1"/>
    <property type="molecule type" value="Genomic_DNA"/>
</dbReference>
<feature type="transmembrane region" description="Helical" evidence="7">
    <location>
        <begin position="504"/>
        <end position="522"/>
    </location>
</feature>
<dbReference type="Proteomes" id="UP000678499">
    <property type="component" value="Unassembled WGS sequence"/>
</dbReference>
<protein>
    <recommendedName>
        <fullName evidence="8">Major facilitator superfamily associated domain-containing protein</fullName>
    </recommendedName>
</protein>
<feature type="transmembrane region" description="Helical" evidence="7">
    <location>
        <begin position="440"/>
        <end position="458"/>
    </location>
</feature>
<evidence type="ECO:0000256" key="6">
    <source>
        <dbReference type="SAM" id="MobiDB-lite"/>
    </source>
</evidence>
<comment type="similarity">
    <text evidence="2">Belongs to the major facilitator superfamily. MFSD6 family.</text>
</comment>
<evidence type="ECO:0000256" key="3">
    <source>
        <dbReference type="ARBA" id="ARBA00022692"/>
    </source>
</evidence>
<gene>
    <name evidence="9" type="ORF">NMOB1V02_LOCUS8249</name>
</gene>
<feature type="compositionally biased region" description="Acidic residues" evidence="6">
    <location>
        <begin position="152"/>
        <end position="165"/>
    </location>
</feature>
<dbReference type="InterPro" id="IPR036259">
    <property type="entry name" value="MFS_trans_sf"/>
</dbReference>
<feature type="transmembrane region" description="Helical" evidence="7">
    <location>
        <begin position="294"/>
        <end position="318"/>
    </location>
</feature>
<feature type="transmembrane region" description="Helical" evidence="7">
    <location>
        <begin position="410"/>
        <end position="428"/>
    </location>
</feature>
<name>A0A7R9GFJ2_9CRUS</name>
<keyword evidence="5 7" id="KW-0472">Membrane</keyword>
<evidence type="ECO:0000259" key="8">
    <source>
        <dbReference type="Pfam" id="PF12832"/>
    </source>
</evidence>
<dbReference type="InterPro" id="IPR024989">
    <property type="entry name" value="MFS_assoc_dom"/>
</dbReference>
<keyword evidence="4 7" id="KW-1133">Transmembrane helix</keyword>
<dbReference type="PANTHER" id="PTHR16172:SF27">
    <property type="entry name" value="FI19426P1"/>
    <property type="match status" value="1"/>
</dbReference>
<evidence type="ECO:0000256" key="2">
    <source>
        <dbReference type="ARBA" id="ARBA00005241"/>
    </source>
</evidence>
<feature type="compositionally biased region" description="Acidic residues" evidence="6">
    <location>
        <begin position="172"/>
        <end position="182"/>
    </location>
</feature>
<dbReference type="AlphaFoldDB" id="A0A7R9GFJ2"/>
<evidence type="ECO:0000256" key="7">
    <source>
        <dbReference type="SAM" id="Phobius"/>
    </source>
</evidence>
<evidence type="ECO:0000256" key="1">
    <source>
        <dbReference type="ARBA" id="ARBA00004141"/>
    </source>
</evidence>
<dbReference type="Pfam" id="PF12832">
    <property type="entry name" value="MFS_1_like"/>
    <property type="match status" value="1"/>
</dbReference>